<comment type="caution">
    <text evidence="1">The sequence shown here is derived from an EMBL/GenBank/DDBJ whole genome shotgun (WGS) entry which is preliminary data.</text>
</comment>
<evidence type="ECO:0000313" key="2">
    <source>
        <dbReference type="Proteomes" id="UP000245466"/>
    </source>
</evidence>
<dbReference type="AlphaFoldDB" id="A0A2U1ALL3"/>
<proteinExistence type="predicted"/>
<gene>
    <name evidence="1" type="ORF">C8E01_1213</name>
</gene>
<name>A0A2U1ALL3_9BACT</name>
<evidence type="ECO:0000313" key="1">
    <source>
        <dbReference type="EMBL" id="PVY37312.1"/>
    </source>
</evidence>
<protein>
    <recommendedName>
        <fullName evidence="3">SpoIIAA-like protein</fullName>
    </recommendedName>
</protein>
<sequence length="140" mass="16482">MNLQNIEKALELDFVTIRYSPDQKMFWGNWRGNIPSKPLREAMHFASQFIMDNEVELVMVDYTFMLPPSLQDQNWIATHSAAILQHSKLKRVANVMGSDIFQQISIETINEIAYKFPLPFKSRDFMFRDDAQEWLFNTDS</sequence>
<dbReference type="EMBL" id="QEKI01000021">
    <property type="protein sequence ID" value="PVY37312.1"/>
    <property type="molecule type" value="Genomic_DNA"/>
</dbReference>
<dbReference type="Proteomes" id="UP000245466">
    <property type="component" value="Unassembled WGS sequence"/>
</dbReference>
<evidence type="ECO:0008006" key="3">
    <source>
        <dbReference type="Google" id="ProtNLM"/>
    </source>
</evidence>
<dbReference type="RefSeq" id="WP_116545234.1">
    <property type="nucleotide sequence ID" value="NZ_QEKI01000021.1"/>
</dbReference>
<reference evidence="1 2" key="1">
    <citation type="submission" date="2018-04" db="EMBL/GenBank/DDBJ databases">
        <title>Genomic Encyclopedia of Type Strains, Phase IV (KMG-IV): sequencing the most valuable type-strain genomes for metagenomic binning, comparative biology and taxonomic classification.</title>
        <authorList>
            <person name="Goeker M."/>
        </authorList>
    </citation>
    <scope>NUCLEOTIDE SEQUENCE [LARGE SCALE GENOMIC DNA]</scope>
    <source>
        <strain evidence="1 2">DSM 100231</strain>
    </source>
</reference>
<keyword evidence="2" id="KW-1185">Reference proteome</keyword>
<organism evidence="1 2">
    <name type="scientific">Pontibacter virosus</name>
    <dbReference type="NCBI Taxonomy" id="1765052"/>
    <lineage>
        <taxon>Bacteria</taxon>
        <taxon>Pseudomonadati</taxon>
        <taxon>Bacteroidota</taxon>
        <taxon>Cytophagia</taxon>
        <taxon>Cytophagales</taxon>
        <taxon>Hymenobacteraceae</taxon>
        <taxon>Pontibacter</taxon>
    </lineage>
</organism>
<accession>A0A2U1ALL3</accession>
<dbReference type="OrthoDB" id="851916at2"/>